<keyword evidence="3" id="KW-1185">Reference proteome</keyword>
<dbReference type="Pfam" id="PF00903">
    <property type="entry name" value="Glyoxalase"/>
    <property type="match status" value="1"/>
</dbReference>
<dbReference type="InterPro" id="IPR004360">
    <property type="entry name" value="Glyas_Fos-R_dOase_dom"/>
</dbReference>
<protein>
    <submittedName>
        <fullName evidence="2">VOC family protein</fullName>
    </submittedName>
</protein>
<feature type="domain" description="VOC" evidence="1">
    <location>
        <begin position="5"/>
        <end position="122"/>
    </location>
</feature>
<dbReference type="InterPro" id="IPR037523">
    <property type="entry name" value="VOC_core"/>
</dbReference>
<evidence type="ECO:0000313" key="2">
    <source>
        <dbReference type="EMBL" id="QXN88326.1"/>
    </source>
</evidence>
<sequence>MLADSNAFSGFSVDDIDAAEKFYAETLGIRVSAENGMLNLHLGGGGTVLVYPKPDHTPASFTILNFPVADIEAAVDELTKRDVRFEHYEFAEQDEKGIHRGGGPLIAWFTDPAGNVLSVLQQ</sequence>
<dbReference type="Proteomes" id="UP000694257">
    <property type="component" value="Chromosome"/>
</dbReference>
<organism evidence="2 3">
    <name type="scientific">Nocardia iowensis</name>
    <dbReference type="NCBI Taxonomy" id="204891"/>
    <lineage>
        <taxon>Bacteria</taxon>
        <taxon>Bacillati</taxon>
        <taxon>Actinomycetota</taxon>
        <taxon>Actinomycetes</taxon>
        <taxon>Mycobacteriales</taxon>
        <taxon>Nocardiaceae</taxon>
        <taxon>Nocardia</taxon>
    </lineage>
</organism>
<dbReference type="RefSeq" id="WP_218469209.1">
    <property type="nucleotide sequence ID" value="NZ_BAABJN010000008.1"/>
</dbReference>
<accession>A0ABX8RG70</accession>
<dbReference type="PROSITE" id="PS51819">
    <property type="entry name" value="VOC"/>
    <property type="match status" value="1"/>
</dbReference>
<dbReference type="EMBL" id="CP078145">
    <property type="protein sequence ID" value="QXN88326.1"/>
    <property type="molecule type" value="Genomic_DNA"/>
</dbReference>
<proteinExistence type="predicted"/>
<evidence type="ECO:0000259" key="1">
    <source>
        <dbReference type="PROSITE" id="PS51819"/>
    </source>
</evidence>
<name>A0ABX8RG70_NOCIO</name>
<reference evidence="2 3" key="1">
    <citation type="submission" date="2021-07" db="EMBL/GenBank/DDBJ databases">
        <title>Whole Genome Sequence of Nocardia Iowensis.</title>
        <authorList>
            <person name="Lamm A."/>
            <person name="Collins-Fairclough A.M."/>
            <person name="Bunk B."/>
            <person name="Sproer C."/>
        </authorList>
    </citation>
    <scope>NUCLEOTIDE SEQUENCE [LARGE SCALE GENOMIC DNA]</scope>
    <source>
        <strain evidence="2 3">NRRL 5646</strain>
    </source>
</reference>
<gene>
    <name evidence="2" type="ORF">KV110_22230</name>
</gene>
<evidence type="ECO:0000313" key="3">
    <source>
        <dbReference type="Proteomes" id="UP000694257"/>
    </source>
</evidence>